<dbReference type="AlphaFoldDB" id="X6NW61"/>
<feature type="region of interest" description="Disordered" evidence="1">
    <location>
        <begin position="157"/>
        <end position="190"/>
    </location>
</feature>
<feature type="region of interest" description="Disordered" evidence="1">
    <location>
        <begin position="45"/>
        <end position="64"/>
    </location>
</feature>
<comment type="caution">
    <text evidence="2">The sequence shown here is derived from an EMBL/GenBank/DDBJ whole genome shotgun (WGS) entry which is preliminary data.</text>
</comment>
<evidence type="ECO:0000313" key="3">
    <source>
        <dbReference type="Proteomes" id="UP000023152"/>
    </source>
</evidence>
<organism evidence="2 3">
    <name type="scientific">Reticulomyxa filosa</name>
    <dbReference type="NCBI Taxonomy" id="46433"/>
    <lineage>
        <taxon>Eukaryota</taxon>
        <taxon>Sar</taxon>
        <taxon>Rhizaria</taxon>
        <taxon>Retaria</taxon>
        <taxon>Foraminifera</taxon>
        <taxon>Monothalamids</taxon>
        <taxon>Reticulomyxidae</taxon>
        <taxon>Reticulomyxa</taxon>
    </lineage>
</organism>
<accession>X6NW61</accession>
<evidence type="ECO:0000313" key="2">
    <source>
        <dbReference type="EMBL" id="ETO30064.1"/>
    </source>
</evidence>
<gene>
    <name evidence="2" type="ORF">RFI_07057</name>
</gene>
<dbReference type="EMBL" id="ASPP01005694">
    <property type="protein sequence ID" value="ETO30064.1"/>
    <property type="molecule type" value="Genomic_DNA"/>
</dbReference>
<dbReference type="OrthoDB" id="2107166at2759"/>
<reference evidence="2 3" key="1">
    <citation type="journal article" date="2013" name="Curr. Biol.">
        <title>The Genome of the Foraminiferan Reticulomyxa filosa.</title>
        <authorList>
            <person name="Glockner G."/>
            <person name="Hulsmann N."/>
            <person name="Schleicher M."/>
            <person name="Noegel A.A."/>
            <person name="Eichinger L."/>
            <person name="Gallinger C."/>
            <person name="Pawlowski J."/>
            <person name="Sierra R."/>
            <person name="Euteneuer U."/>
            <person name="Pillet L."/>
            <person name="Moustafa A."/>
            <person name="Platzer M."/>
            <person name="Groth M."/>
            <person name="Szafranski K."/>
            <person name="Schliwa M."/>
        </authorList>
    </citation>
    <scope>NUCLEOTIDE SEQUENCE [LARGE SCALE GENOMIC DNA]</scope>
</reference>
<proteinExistence type="predicted"/>
<dbReference type="Proteomes" id="UP000023152">
    <property type="component" value="Unassembled WGS sequence"/>
</dbReference>
<name>X6NW61_RETFI</name>
<feature type="compositionally biased region" description="Basic and acidic residues" evidence="1">
    <location>
        <begin position="157"/>
        <end position="178"/>
    </location>
</feature>
<feature type="compositionally biased region" description="Acidic residues" evidence="1">
    <location>
        <begin position="179"/>
        <end position="188"/>
    </location>
</feature>
<keyword evidence="3" id="KW-1185">Reference proteome</keyword>
<sequence>MIALLVENIMKGLTAFITILVRYPIDMFHIPLPVKEKEVSYGNLKLPPENGEAEGKTPQWPDEDGSVPKAPAGFMFYRVTKAEEKMNTQKSTFNYYEQIEEGDSLLSLSLRFGVSQSRLRKFNREACFGHQLGHMVGKLLLVPLDNKINLTLEASEDIEKTKESDEQAKKDQMRQSRPEDDEPKEPDEDGKYNLRKVLQYYACEVDDQRANYYLGEANWNVRQALKLYREDNQWEKQSQLCQAVPGLSAQQAREILELCDYSVSRAINYCKSKSMTRKLKEKKQSLLLPNSNAIGSKNIQQPSPNYRTGWKKHFLCL</sequence>
<protein>
    <recommendedName>
        <fullName evidence="4">LysM domain-containing protein</fullName>
    </recommendedName>
</protein>
<evidence type="ECO:0008006" key="4">
    <source>
        <dbReference type="Google" id="ProtNLM"/>
    </source>
</evidence>
<evidence type="ECO:0000256" key="1">
    <source>
        <dbReference type="SAM" id="MobiDB-lite"/>
    </source>
</evidence>